<organism evidence="2 3">
    <name type="scientific">Heterorhabditis bacteriophora</name>
    <name type="common">Entomopathogenic nematode worm</name>
    <dbReference type="NCBI Taxonomy" id="37862"/>
    <lineage>
        <taxon>Eukaryota</taxon>
        <taxon>Metazoa</taxon>
        <taxon>Ecdysozoa</taxon>
        <taxon>Nematoda</taxon>
        <taxon>Chromadorea</taxon>
        <taxon>Rhabditida</taxon>
        <taxon>Rhabditina</taxon>
        <taxon>Rhabditomorpha</taxon>
        <taxon>Strongyloidea</taxon>
        <taxon>Heterorhabditidae</taxon>
        <taxon>Heterorhabditis</taxon>
    </lineage>
</organism>
<keyword evidence="1" id="KW-0472">Membrane</keyword>
<keyword evidence="1" id="KW-1133">Transmembrane helix</keyword>
<proteinExistence type="predicted"/>
<evidence type="ECO:0000256" key="1">
    <source>
        <dbReference type="SAM" id="Phobius"/>
    </source>
</evidence>
<evidence type="ECO:0000313" key="3">
    <source>
        <dbReference type="WBParaSite" id="Hba_02786"/>
    </source>
</evidence>
<name>A0A1I7WD95_HETBA</name>
<feature type="transmembrane region" description="Helical" evidence="1">
    <location>
        <begin position="25"/>
        <end position="51"/>
    </location>
</feature>
<sequence length="53" mass="6160">MNTIGCFFSVFRLFCISTFRENNRYFSIIDFCVWKITAMCVLVLSGVVLIANR</sequence>
<dbReference type="Proteomes" id="UP000095283">
    <property type="component" value="Unplaced"/>
</dbReference>
<keyword evidence="2" id="KW-1185">Reference proteome</keyword>
<dbReference type="WBParaSite" id="Hba_02786">
    <property type="protein sequence ID" value="Hba_02786"/>
    <property type="gene ID" value="Hba_02786"/>
</dbReference>
<evidence type="ECO:0000313" key="2">
    <source>
        <dbReference type="Proteomes" id="UP000095283"/>
    </source>
</evidence>
<dbReference type="AlphaFoldDB" id="A0A1I7WD95"/>
<keyword evidence="1" id="KW-0812">Transmembrane</keyword>
<accession>A0A1I7WD95</accession>
<reference evidence="3" key="1">
    <citation type="submission" date="2016-11" db="UniProtKB">
        <authorList>
            <consortium name="WormBaseParasite"/>
        </authorList>
    </citation>
    <scope>IDENTIFICATION</scope>
</reference>
<protein>
    <submittedName>
        <fullName evidence="3">DUF3995 domain-containing protein</fullName>
    </submittedName>
</protein>